<sequence length="109" mass="12116">MTMSNSKTLSPYPIVLTLIVITMAVLSYHAIAKHGSAAYAASQCADSPEVRMINPMNGRVAYICWTERGWGVYIQAPDGTNVTAFVKEKLKKLADVIRYMRNTGYELLQ</sequence>
<keyword evidence="1" id="KW-0472">Membrane</keyword>
<proteinExistence type="predicted"/>
<protein>
    <submittedName>
        <fullName evidence="2">Uncharacterized protein</fullName>
    </submittedName>
</protein>
<keyword evidence="1" id="KW-1133">Transmembrane helix</keyword>
<keyword evidence="3" id="KW-1185">Reference proteome</keyword>
<gene>
    <name evidence="2" type="ORF">AC812_10600</name>
</gene>
<accession>A0A0P6Y0E8</accession>
<dbReference type="STRING" id="360411.AC812_10600"/>
<dbReference type="EMBL" id="LGHJ01000016">
    <property type="protein sequence ID" value="KPL74956.1"/>
    <property type="molecule type" value="Genomic_DNA"/>
</dbReference>
<dbReference type="AlphaFoldDB" id="A0A0P6Y0E8"/>
<feature type="transmembrane region" description="Helical" evidence="1">
    <location>
        <begin position="12"/>
        <end position="31"/>
    </location>
</feature>
<reference evidence="2 3" key="1">
    <citation type="submission" date="2015-07" db="EMBL/GenBank/DDBJ databases">
        <title>Draft genome of Bellilinea caldifistulae DSM 17877.</title>
        <authorList>
            <person name="Hemp J."/>
            <person name="Ward L.M."/>
            <person name="Pace L.A."/>
            <person name="Fischer W.W."/>
        </authorList>
    </citation>
    <scope>NUCLEOTIDE SEQUENCE [LARGE SCALE GENOMIC DNA]</scope>
    <source>
        <strain evidence="2 3">GOMI-1</strain>
    </source>
</reference>
<evidence type="ECO:0000313" key="2">
    <source>
        <dbReference type="EMBL" id="KPL74956.1"/>
    </source>
</evidence>
<name>A0A0P6Y0E8_9CHLR</name>
<comment type="caution">
    <text evidence="2">The sequence shown here is derived from an EMBL/GenBank/DDBJ whole genome shotgun (WGS) entry which is preliminary data.</text>
</comment>
<evidence type="ECO:0000256" key="1">
    <source>
        <dbReference type="SAM" id="Phobius"/>
    </source>
</evidence>
<organism evidence="2 3">
    <name type="scientific">Bellilinea caldifistulae</name>
    <dbReference type="NCBI Taxonomy" id="360411"/>
    <lineage>
        <taxon>Bacteria</taxon>
        <taxon>Bacillati</taxon>
        <taxon>Chloroflexota</taxon>
        <taxon>Anaerolineae</taxon>
        <taxon>Anaerolineales</taxon>
        <taxon>Anaerolineaceae</taxon>
        <taxon>Bellilinea</taxon>
    </lineage>
</organism>
<evidence type="ECO:0000313" key="3">
    <source>
        <dbReference type="Proteomes" id="UP000050514"/>
    </source>
</evidence>
<keyword evidence="1" id="KW-0812">Transmembrane</keyword>
<dbReference type="Proteomes" id="UP000050514">
    <property type="component" value="Unassembled WGS sequence"/>
</dbReference>